<evidence type="ECO:0000256" key="2">
    <source>
        <dbReference type="SAM" id="Phobius"/>
    </source>
</evidence>
<evidence type="ECO:0000256" key="1">
    <source>
        <dbReference type="SAM" id="MobiDB-lite"/>
    </source>
</evidence>
<evidence type="ECO:0000313" key="3">
    <source>
        <dbReference type="EMBL" id="CAG8642329.1"/>
    </source>
</evidence>
<proteinExistence type="predicted"/>
<organism evidence="3 4">
    <name type="scientific">Ambispora gerdemannii</name>
    <dbReference type="NCBI Taxonomy" id="144530"/>
    <lineage>
        <taxon>Eukaryota</taxon>
        <taxon>Fungi</taxon>
        <taxon>Fungi incertae sedis</taxon>
        <taxon>Mucoromycota</taxon>
        <taxon>Glomeromycotina</taxon>
        <taxon>Glomeromycetes</taxon>
        <taxon>Archaeosporales</taxon>
        <taxon>Ambisporaceae</taxon>
        <taxon>Ambispora</taxon>
    </lineage>
</organism>
<keyword evidence="4" id="KW-1185">Reference proteome</keyword>
<keyword evidence="2" id="KW-0472">Membrane</keyword>
<keyword evidence="2" id="KW-1133">Transmembrane helix</keyword>
<feature type="transmembrane region" description="Helical" evidence="2">
    <location>
        <begin position="80"/>
        <end position="103"/>
    </location>
</feature>
<feature type="region of interest" description="Disordered" evidence="1">
    <location>
        <begin position="38"/>
        <end position="76"/>
    </location>
</feature>
<dbReference type="Proteomes" id="UP000789831">
    <property type="component" value="Unassembled WGS sequence"/>
</dbReference>
<feature type="compositionally biased region" description="Polar residues" evidence="1">
    <location>
        <begin position="57"/>
        <end position="69"/>
    </location>
</feature>
<dbReference type="EMBL" id="CAJVPL010004052">
    <property type="protein sequence ID" value="CAG8642329.1"/>
    <property type="molecule type" value="Genomic_DNA"/>
</dbReference>
<protein>
    <submittedName>
        <fullName evidence="3">12345_t:CDS:1</fullName>
    </submittedName>
</protein>
<keyword evidence="2" id="KW-0812">Transmembrane</keyword>
<evidence type="ECO:0000313" key="4">
    <source>
        <dbReference type="Proteomes" id="UP000789831"/>
    </source>
</evidence>
<dbReference type="AlphaFoldDB" id="A0A9N9DPB5"/>
<feature type="non-terminal residue" evidence="3">
    <location>
        <position position="235"/>
    </location>
</feature>
<gene>
    <name evidence="3" type="ORF">AGERDE_LOCUS11032</name>
</gene>
<name>A0A9N9DPB5_9GLOM</name>
<feature type="transmembrane region" description="Helical" evidence="2">
    <location>
        <begin position="109"/>
        <end position="126"/>
    </location>
</feature>
<accession>A0A9N9DPB5</accession>
<comment type="caution">
    <text evidence="3">The sequence shown here is derived from an EMBL/GenBank/DDBJ whole genome shotgun (WGS) entry which is preliminary data.</text>
</comment>
<sequence length="235" mass="26867">MTPPNQDNYSSNGHLESLGNDGIRNSFFFEDKQSSLKSTQMSYQKERGKQYHRKSVLNYNKSSSQQESTPPRHHRRRRSFYPSMLALFFGHTSSLLIFSFRLLFQSNNLPLLINFIYHFVTTRLYLGKSRTRYITINNNPEQSATASGPVTLELFRYLSGLHSSLAALSILTLVISRKDSNVSLSNEKLALLVLGIASGSTTLFDLRHNRTFFKERRGGFTLFVALMNAVAYFRS</sequence>
<reference evidence="3" key="1">
    <citation type="submission" date="2021-06" db="EMBL/GenBank/DDBJ databases">
        <authorList>
            <person name="Kallberg Y."/>
            <person name="Tangrot J."/>
            <person name="Rosling A."/>
        </authorList>
    </citation>
    <scope>NUCLEOTIDE SEQUENCE</scope>
    <source>
        <strain evidence="3">MT106</strain>
    </source>
</reference>
<dbReference type="OrthoDB" id="2277186at2759"/>